<dbReference type="InterPro" id="IPR041459">
    <property type="entry name" value="MPTase-PolyVal"/>
</dbReference>
<accession>A0A1B9C0G0</accession>
<evidence type="ECO:0000259" key="1">
    <source>
        <dbReference type="Pfam" id="PF08401"/>
    </source>
</evidence>
<feature type="domain" description="Polyvalent protein metallopeptidase" evidence="2">
    <location>
        <begin position="154"/>
        <end position="278"/>
    </location>
</feature>
<evidence type="ECO:0000313" key="4">
    <source>
        <dbReference type="Proteomes" id="UP000093129"/>
    </source>
</evidence>
<dbReference type="Pfam" id="PF18818">
    <property type="entry name" value="MPTase-PolyVal"/>
    <property type="match status" value="1"/>
</dbReference>
<evidence type="ECO:0000313" key="3">
    <source>
        <dbReference type="EMBL" id="OCB03455.1"/>
    </source>
</evidence>
<evidence type="ECO:0000259" key="2">
    <source>
        <dbReference type="Pfam" id="PF18818"/>
    </source>
</evidence>
<dbReference type="AlphaFoldDB" id="A0A1B9C0G0"/>
<feature type="domain" description="N-terminal" evidence="1">
    <location>
        <begin position="13"/>
        <end position="101"/>
    </location>
</feature>
<proteinExistence type="predicted"/>
<reference evidence="3 4" key="1">
    <citation type="submission" date="2016-07" db="EMBL/GenBank/DDBJ databases">
        <title>Draft genome of a psychrotolerant acidophile Acidithiobacillus ferrivorans strain YL15.</title>
        <authorList>
            <person name="Peng T."/>
            <person name="Ma L."/>
            <person name="Nan M."/>
            <person name="An N."/>
            <person name="Wang M."/>
            <person name="Qiu G."/>
            <person name="Zeng W."/>
        </authorList>
    </citation>
    <scope>NUCLEOTIDE SEQUENCE [LARGE SCALE GENOMIC DNA]</scope>
    <source>
        <strain evidence="3 4">YL15</strain>
    </source>
</reference>
<organism evidence="3 4">
    <name type="scientific">Acidithiobacillus ferrivorans</name>
    <dbReference type="NCBI Taxonomy" id="160808"/>
    <lineage>
        <taxon>Bacteria</taxon>
        <taxon>Pseudomonadati</taxon>
        <taxon>Pseudomonadota</taxon>
        <taxon>Acidithiobacillia</taxon>
        <taxon>Acidithiobacillales</taxon>
        <taxon>Acidithiobacillaceae</taxon>
        <taxon>Acidithiobacillus</taxon>
    </lineage>
</organism>
<dbReference type="GO" id="GO:0003697">
    <property type="term" value="F:single-stranded DNA binding"/>
    <property type="evidence" value="ECO:0007669"/>
    <property type="project" value="InterPro"/>
</dbReference>
<dbReference type="Pfam" id="PF08401">
    <property type="entry name" value="ArdcN"/>
    <property type="match status" value="1"/>
</dbReference>
<name>A0A1B9C0G0_9PROT</name>
<dbReference type="Proteomes" id="UP000093129">
    <property type="component" value="Unassembled WGS sequence"/>
</dbReference>
<evidence type="ECO:0008006" key="5">
    <source>
        <dbReference type="Google" id="ProtNLM"/>
    </source>
</evidence>
<dbReference type="InterPro" id="IPR013610">
    <property type="entry name" value="ArdC_N"/>
</dbReference>
<comment type="caution">
    <text evidence="3">The sequence shown here is derived from an EMBL/GenBank/DDBJ whole genome shotgun (WGS) entry which is preliminary data.</text>
</comment>
<protein>
    <recommendedName>
        <fullName evidence="5">DUF1738 domain-containing protein</fullName>
    </recommendedName>
</protein>
<sequence>METNMATTKNEMLDTLLQRMDNALANGQRLPWQKPWEPKFGDLSAPHNPTTERLYSPLNGLILSLSALEHGYEDPRWMGFNQAKEQGWSVRRGEHAAARIFSPIVKNEINPRTGLEEPCVVAYRGTPLFNTAQIDGIPPMREIPEQERLPKTAELDAIAQQMGVAILHSGSAAFYSLRLDRIQLPPRDTFIDQHGYDATKAHELSHATGHESRLNRDSIRQYTSIKGRAAEEVTAEIGSYLLSTRLGVPFMGNNPDMTDAQHTAYLTTWAKDLSPDERRAAVEQGIKAAGHLEKQLELARENGLVTELGKQAPAQFHAKGREVVDHDRGMTPDVKAAMGKKQEKVLSGPSDKNVVAMGDLMAGDFVRVSHEVHGATRHTDAIVLKVTKDGISGKIIQPVREKTWTPEPVPGQPARDSHWMFAAAELKTALKPGGAYISAHEPNAVPGIVKLDATAKAGLATDGEKLALHMSLNRFMKTRGEQAIARTNQPLHKITLTHRTDLKDRVLPVSIPGEPDRELRNHPRQEISGVLKDFSKSEFILETEEFGQVRVETGKNMFMEREEELRAAVGKPVDIAIGGKGTDLSLAVHQGQGVSVMLDRFDTPARPFGLMPAVDMGKTTAQPVTGKLTHVHDSNVLELRSAGKPLQGANPLQGATPVLVYGPEPDKAHQAEIRKLIGKQVRVSADKNTGRLAVKAIQPKRQQDIGLER</sequence>
<dbReference type="EMBL" id="MASQ01000065">
    <property type="protein sequence ID" value="OCB03455.1"/>
    <property type="molecule type" value="Genomic_DNA"/>
</dbReference>
<gene>
    <name evidence="3" type="ORF">BBC27_07790</name>
</gene>